<dbReference type="RefSeq" id="WP_253672939.1">
    <property type="nucleotide sequence ID" value="NZ_JAMTCP010000048.1"/>
</dbReference>
<evidence type="ECO:0000313" key="3">
    <source>
        <dbReference type="EMBL" id="MCP2261779.1"/>
    </source>
</evidence>
<keyword evidence="2" id="KW-0812">Transmembrane</keyword>
<keyword evidence="2" id="KW-0472">Membrane</keyword>
<evidence type="ECO:0008006" key="5">
    <source>
        <dbReference type="Google" id="ProtNLM"/>
    </source>
</evidence>
<evidence type="ECO:0000256" key="1">
    <source>
        <dbReference type="SAM" id="MobiDB-lite"/>
    </source>
</evidence>
<feature type="transmembrane region" description="Helical" evidence="2">
    <location>
        <begin position="6"/>
        <end position="30"/>
    </location>
</feature>
<comment type="caution">
    <text evidence="3">The sequence shown here is derived from an EMBL/GenBank/DDBJ whole genome shotgun (WGS) entry which is preliminary data.</text>
</comment>
<organism evidence="3 4">
    <name type="scientific">Streptoalloteichus tenebrarius (strain ATCC 17920 / DSM 40477 / JCM 4838 / CBS 697.72 / NBRC 16177 / NCIMB 11028 / NRRL B-12390 / A12253. 1 / ISP 5477)</name>
    <name type="common">Streptomyces tenebrarius</name>
    <dbReference type="NCBI Taxonomy" id="1933"/>
    <lineage>
        <taxon>Bacteria</taxon>
        <taxon>Bacillati</taxon>
        <taxon>Actinomycetota</taxon>
        <taxon>Actinomycetes</taxon>
        <taxon>Pseudonocardiales</taxon>
        <taxon>Pseudonocardiaceae</taxon>
        <taxon>Streptoalloteichus</taxon>
    </lineage>
</organism>
<dbReference type="EMBL" id="JAMTCP010000048">
    <property type="protein sequence ID" value="MCP2261779.1"/>
    <property type="molecule type" value="Genomic_DNA"/>
</dbReference>
<evidence type="ECO:0000313" key="4">
    <source>
        <dbReference type="Proteomes" id="UP001205311"/>
    </source>
</evidence>
<accession>A0ABT1I1W5</accession>
<gene>
    <name evidence="3" type="ORF">LX15_005505</name>
</gene>
<feature type="region of interest" description="Disordered" evidence="1">
    <location>
        <begin position="55"/>
        <end position="77"/>
    </location>
</feature>
<keyword evidence="2" id="KW-1133">Transmembrane helix</keyword>
<sequence length="77" mass="7534">MGVRFYLTSVAAVLLSAVVGVWIGALVAAVRAEITRQGTTTPVVVEITVSATTTPTPTVGAGAGAPGSPEPDVGRGG</sequence>
<reference evidence="3 4" key="1">
    <citation type="submission" date="2022-06" db="EMBL/GenBank/DDBJ databases">
        <title>Genomic Encyclopedia of Archaeal and Bacterial Type Strains, Phase II (KMG-II): from individual species to whole genera.</title>
        <authorList>
            <person name="Goeker M."/>
        </authorList>
    </citation>
    <scope>NUCLEOTIDE SEQUENCE [LARGE SCALE GENOMIC DNA]</scope>
    <source>
        <strain evidence="3 4">DSM 40477</strain>
    </source>
</reference>
<proteinExistence type="predicted"/>
<evidence type="ECO:0000256" key="2">
    <source>
        <dbReference type="SAM" id="Phobius"/>
    </source>
</evidence>
<dbReference type="Proteomes" id="UP001205311">
    <property type="component" value="Unassembled WGS sequence"/>
</dbReference>
<name>A0ABT1I1W5_STRSD</name>
<protein>
    <recommendedName>
        <fullName evidence="5">Secreted protein</fullName>
    </recommendedName>
</protein>
<keyword evidence="4" id="KW-1185">Reference proteome</keyword>